<proteinExistence type="predicted"/>
<gene>
    <name evidence="1" type="ORF">V1525DRAFT_407844</name>
</gene>
<name>A0ACC3SXJ9_LIPKO</name>
<dbReference type="EMBL" id="MU971395">
    <property type="protein sequence ID" value="KAK9236115.1"/>
    <property type="molecule type" value="Genomic_DNA"/>
</dbReference>
<evidence type="ECO:0000313" key="1">
    <source>
        <dbReference type="EMBL" id="KAK9236115.1"/>
    </source>
</evidence>
<reference evidence="2" key="1">
    <citation type="journal article" date="2024" name="Front. Bioeng. Biotechnol.">
        <title>Genome-scale model development and genomic sequencing of the oleaginous clade Lipomyces.</title>
        <authorList>
            <person name="Czajka J.J."/>
            <person name="Han Y."/>
            <person name="Kim J."/>
            <person name="Mondo S.J."/>
            <person name="Hofstad B.A."/>
            <person name="Robles A."/>
            <person name="Haridas S."/>
            <person name="Riley R."/>
            <person name="LaButti K."/>
            <person name="Pangilinan J."/>
            <person name="Andreopoulos W."/>
            <person name="Lipzen A."/>
            <person name="Yan J."/>
            <person name="Wang M."/>
            <person name="Ng V."/>
            <person name="Grigoriev I.V."/>
            <person name="Spatafora J.W."/>
            <person name="Magnuson J.K."/>
            <person name="Baker S.E."/>
            <person name="Pomraning K.R."/>
        </authorList>
    </citation>
    <scope>NUCLEOTIDE SEQUENCE [LARGE SCALE GENOMIC DNA]</scope>
    <source>
        <strain evidence="2">CBS 7786</strain>
    </source>
</reference>
<sequence length="346" mass="37407">MSSFATVCSFSAKSRTSLVVKTMSNSDIVSAINTLIVAYQYKGGSVDWRLVGQELGVDKDCARMRVQRLLKKWPGTDLDVVEEKIMHSKLAKPLTAQRPVPVPTTTAIPISNSPTSPTHMASTAAGISKPRRESFHYHNDNQRRLSASHSRSNSLGSITTSSSAIGGYPPPNAFATQLLQASDRASTYPPSSTRDESFLRAPQPALKTEQSYAQFGLGRSSFEPQYPAFPPPTQLLHPDRDQQVEVPRVLPFGNRYFNPSSNQDTNHMYTLQQAAALAVANDRRQSSSSSSTSFAPDDSGASPFTAKSKPECDDADDSADEGSVVSAGAAEGAMMLEKMKIDTILV</sequence>
<protein>
    <submittedName>
        <fullName evidence="1">Uncharacterized protein</fullName>
    </submittedName>
</protein>
<accession>A0ACC3SXJ9</accession>
<organism evidence="1 2">
    <name type="scientific">Lipomyces kononenkoae</name>
    <name type="common">Yeast</name>
    <dbReference type="NCBI Taxonomy" id="34357"/>
    <lineage>
        <taxon>Eukaryota</taxon>
        <taxon>Fungi</taxon>
        <taxon>Dikarya</taxon>
        <taxon>Ascomycota</taxon>
        <taxon>Saccharomycotina</taxon>
        <taxon>Lipomycetes</taxon>
        <taxon>Lipomycetales</taxon>
        <taxon>Lipomycetaceae</taxon>
        <taxon>Lipomyces</taxon>
    </lineage>
</organism>
<comment type="caution">
    <text evidence="1">The sequence shown here is derived from an EMBL/GenBank/DDBJ whole genome shotgun (WGS) entry which is preliminary data.</text>
</comment>
<evidence type="ECO:0000313" key="2">
    <source>
        <dbReference type="Proteomes" id="UP001433508"/>
    </source>
</evidence>
<keyword evidence="2" id="KW-1185">Reference proteome</keyword>
<dbReference type="Proteomes" id="UP001433508">
    <property type="component" value="Unassembled WGS sequence"/>
</dbReference>